<accession>A0A383BPE0</accession>
<organism evidence="1">
    <name type="scientific">marine metagenome</name>
    <dbReference type="NCBI Taxonomy" id="408172"/>
    <lineage>
        <taxon>unclassified sequences</taxon>
        <taxon>metagenomes</taxon>
        <taxon>ecological metagenomes</taxon>
    </lineage>
</organism>
<protein>
    <submittedName>
        <fullName evidence="1">Uncharacterized protein</fullName>
    </submittedName>
</protein>
<feature type="non-terminal residue" evidence="1">
    <location>
        <position position="1"/>
    </location>
</feature>
<proteinExistence type="predicted"/>
<dbReference type="AlphaFoldDB" id="A0A383BPE0"/>
<evidence type="ECO:0000313" key="1">
    <source>
        <dbReference type="EMBL" id="SVE21739.1"/>
    </source>
</evidence>
<dbReference type="EMBL" id="UINC01202096">
    <property type="protein sequence ID" value="SVE21739.1"/>
    <property type="molecule type" value="Genomic_DNA"/>
</dbReference>
<name>A0A383BPE0_9ZZZZ</name>
<reference evidence="1" key="1">
    <citation type="submission" date="2018-05" db="EMBL/GenBank/DDBJ databases">
        <authorList>
            <person name="Lanie J.A."/>
            <person name="Ng W.-L."/>
            <person name="Kazmierczak K.M."/>
            <person name="Andrzejewski T.M."/>
            <person name="Davidsen T.M."/>
            <person name="Wayne K.J."/>
            <person name="Tettelin H."/>
            <person name="Glass J.I."/>
            <person name="Rusch D."/>
            <person name="Podicherti R."/>
            <person name="Tsui H.-C.T."/>
            <person name="Winkler M.E."/>
        </authorList>
    </citation>
    <scope>NUCLEOTIDE SEQUENCE</scope>
</reference>
<gene>
    <name evidence="1" type="ORF">METZ01_LOCUS474593</name>
</gene>
<sequence>YTIYPMSESQRKWMESWGSRSSVQTSNPND</sequence>